<dbReference type="Pfam" id="PF03471">
    <property type="entry name" value="CorC_HlyC"/>
    <property type="match status" value="1"/>
</dbReference>
<dbReference type="SUPFAM" id="SSF54631">
    <property type="entry name" value="CBS-domain pair"/>
    <property type="match status" value="1"/>
</dbReference>
<evidence type="ECO:0000256" key="7">
    <source>
        <dbReference type="ARBA" id="ARBA00023122"/>
    </source>
</evidence>
<gene>
    <name evidence="13" type="ORF">GCM10009809_36790</name>
</gene>
<dbReference type="Gene3D" id="3.10.580.10">
    <property type="entry name" value="CBS-domain"/>
    <property type="match status" value="1"/>
</dbReference>
<comment type="similarity">
    <text evidence="2">Belongs to the UPF0053 family.</text>
</comment>
<dbReference type="InterPro" id="IPR046342">
    <property type="entry name" value="CBS_dom_sf"/>
</dbReference>
<comment type="subcellular location">
    <subcellularLocation>
        <location evidence="1">Cell membrane</location>
        <topology evidence="1">Multi-pass membrane protein</topology>
    </subcellularLocation>
</comment>
<dbReference type="InterPro" id="IPR005170">
    <property type="entry name" value="Transptr-assoc_dom"/>
</dbReference>
<reference evidence="13 14" key="1">
    <citation type="journal article" date="2019" name="Int. J. Syst. Evol. Microbiol.">
        <title>The Global Catalogue of Microorganisms (GCM) 10K type strain sequencing project: providing services to taxonomists for standard genome sequencing and annotation.</title>
        <authorList>
            <consortium name="The Broad Institute Genomics Platform"/>
            <consortium name="The Broad Institute Genome Sequencing Center for Infectious Disease"/>
            <person name="Wu L."/>
            <person name="Ma J."/>
        </authorList>
    </citation>
    <scope>NUCLEOTIDE SEQUENCE [LARGE SCALE GENOMIC DNA]</scope>
    <source>
        <strain evidence="13 14">JCM 15589</strain>
    </source>
</reference>
<protein>
    <submittedName>
        <fullName evidence="13">Hemolysin family protein</fullName>
    </submittedName>
</protein>
<dbReference type="RefSeq" id="WP_344250250.1">
    <property type="nucleotide sequence ID" value="NZ_BAAAPM010000009.1"/>
</dbReference>
<dbReference type="SUPFAM" id="SSF56176">
    <property type="entry name" value="FAD-binding/transporter-associated domain-like"/>
    <property type="match status" value="1"/>
</dbReference>
<dbReference type="InterPro" id="IPR036318">
    <property type="entry name" value="FAD-bd_PCMH-like_sf"/>
</dbReference>
<keyword evidence="7 9" id="KW-0129">CBS domain</keyword>
<dbReference type="InterPro" id="IPR002550">
    <property type="entry name" value="CNNM"/>
</dbReference>
<organism evidence="13 14">
    <name type="scientific">Isoptericola hypogeus</name>
    <dbReference type="NCBI Taxonomy" id="300179"/>
    <lineage>
        <taxon>Bacteria</taxon>
        <taxon>Bacillati</taxon>
        <taxon>Actinomycetota</taxon>
        <taxon>Actinomycetes</taxon>
        <taxon>Micrococcales</taxon>
        <taxon>Promicromonosporaceae</taxon>
        <taxon>Isoptericola</taxon>
    </lineage>
</organism>
<evidence type="ECO:0000313" key="14">
    <source>
        <dbReference type="Proteomes" id="UP001501138"/>
    </source>
</evidence>
<evidence type="ECO:0000256" key="10">
    <source>
        <dbReference type="SAM" id="MobiDB-lite"/>
    </source>
</evidence>
<evidence type="ECO:0000313" key="13">
    <source>
        <dbReference type="EMBL" id="GAA1738322.1"/>
    </source>
</evidence>
<dbReference type="PANTHER" id="PTHR22777">
    <property type="entry name" value="HEMOLYSIN-RELATED"/>
    <property type="match status" value="1"/>
</dbReference>
<evidence type="ECO:0000256" key="4">
    <source>
        <dbReference type="ARBA" id="ARBA00022692"/>
    </source>
</evidence>
<dbReference type="SMART" id="SM00116">
    <property type="entry name" value="CBS"/>
    <property type="match status" value="2"/>
</dbReference>
<dbReference type="Pfam" id="PF00571">
    <property type="entry name" value="CBS"/>
    <property type="match status" value="2"/>
</dbReference>
<dbReference type="PROSITE" id="PS51371">
    <property type="entry name" value="CBS"/>
    <property type="match status" value="2"/>
</dbReference>
<dbReference type="CDD" id="cd04590">
    <property type="entry name" value="CBS_pair_CorC_HlyC_assoc"/>
    <property type="match status" value="1"/>
</dbReference>
<keyword evidence="14" id="KW-1185">Reference proteome</keyword>
<evidence type="ECO:0000256" key="3">
    <source>
        <dbReference type="ARBA" id="ARBA00022475"/>
    </source>
</evidence>
<dbReference type="InterPro" id="IPR044751">
    <property type="entry name" value="Ion_transp-like_CBS"/>
</dbReference>
<evidence type="ECO:0000256" key="2">
    <source>
        <dbReference type="ARBA" id="ARBA00006337"/>
    </source>
</evidence>
<dbReference type="SMART" id="SM01091">
    <property type="entry name" value="CorC_HlyC"/>
    <property type="match status" value="1"/>
</dbReference>
<evidence type="ECO:0000256" key="1">
    <source>
        <dbReference type="ARBA" id="ARBA00004651"/>
    </source>
</evidence>
<evidence type="ECO:0000256" key="9">
    <source>
        <dbReference type="PROSITE-ProRule" id="PRU00703"/>
    </source>
</evidence>
<evidence type="ECO:0000259" key="12">
    <source>
        <dbReference type="PROSITE" id="PS51371"/>
    </source>
</evidence>
<keyword evidence="3" id="KW-1003">Cell membrane</keyword>
<comment type="caution">
    <text evidence="13">The sequence shown here is derived from an EMBL/GenBank/DDBJ whole genome shotgun (WGS) entry which is preliminary data.</text>
</comment>
<dbReference type="Proteomes" id="UP001501138">
    <property type="component" value="Unassembled WGS sequence"/>
</dbReference>
<accession>A0ABN2JTE2</accession>
<dbReference type="PANTHER" id="PTHR22777:SF32">
    <property type="entry name" value="UPF0053 INNER MEMBRANE PROTEIN YFJD"/>
    <property type="match status" value="1"/>
</dbReference>
<evidence type="ECO:0000256" key="6">
    <source>
        <dbReference type="ARBA" id="ARBA00022989"/>
    </source>
</evidence>
<name>A0ABN2JTE2_9MICO</name>
<keyword evidence="8 11" id="KW-0472">Membrane</keyword>
<evidence type="ECO:0000256" key="5">
    <source>
        <dbReference type="ARBA" id="ARBA00022737"/>
    </source>
</evidence>
<dbReference type="Pfam" id="PF01595">
    <property type="entry name" value="CNNM"/>
    <property type="match status" value="1"/>
</dbReference>
<dbReference type="InterPro" id="IPR000644">
    <property type="entry name" value="CBS_dom"/>
</dbReference>
<proteinExistence type="inferred from homology"/>
<dbReference type="EMBL" id="BAAAPM010000009">
    <property type="protein sequence ID" value="GAA1738322.1"/>
    <property type="molecule type" value="Genomic_DNA"/>
</dbReference>
<sequence length="448" mass="47215">MDAPDLLLTVVGLVALALAGMLSAGEAAALRVTRSAVADALADAETSPGLTDTARRTRLARLRSVQALVEDPPAAVATFALVRVVAETVALASVTLLLVDWLDAWWQVLLGAGVAGLAAGVVFVRLSPRALGLRRPLAVLVSLAGPLTVVHRGSAWLTVRTGDREAEQPPGEDALREVAERVRDNAAIEDAERELIRSVVELGGTLTREVMVPRTDMVTVAAATPLRKAMRLFLRSGYSRVPVVGDDVDDLVGVAYLKDVARVLEADPGAVGRPVAEVARDAVFVPESKPADDLLRDMQASRSHIAVVVDEYGGIAGLVTVEDVIEELVGELTDEHDTAREDEPEDLGDGTFRVPARLPVDELGDLFDLRLDDDDVDTAGGLLAKALGKVPLTGSAADVGGLHLEAEHVEGRRKKLATLLARRIAPATADHPAAGDAVVPPDQKEAHA</sequence>
<feature type="domain" description="CBS" evidence="12">
    <location>
        <begin position="211"/>
        <end position="271"/>
    </location>
</feature>
<evidence type="ECO:0000256" key="8">
    <source>
        <dbReference type="ARBA" id="ARBA00023136"/>
    </source>
</evidence>
<feature type="domain" description="CBS" evidence="12">
    <location>
        <begin position="278"/>
        <end position="335"/>
    </location>
</feature>
<keyword evidence="6 11" id="KW-1133">Transmembrane helix</keyword>
<dbReference type="Gene3D" id="3.30.465.10">
    <property type="match status" value="1"/>
</dbReference>
<keyword evidence="5" id="KW-0677">Repeat</keyword>
<feature type="transmembrane region" description="Helical" evidence="11">
    <location>
        <begin position="104"/>
        <end position="126"/>
    </location>
</feature>
<keyword evidence="4 11" id="KW-0812">Transmembrane</keyword>
<feature type="region of interest" description="Disordered" evidence="10">
    <location>
        <begin position="429"/>
        <end position="448"/>
    </location>
</feature>
<evidence type="ECO:0000256" key="11">
    <source>
        <dbReference type="SAM" id="Phobius"/>
    </source>
</evidence>
<dbReference type="InterPro" id="IPR016169">
    <property type="entry name" value="FAD-bd_PCMH_sub2"/>
</dbReference>